<evidence type="ECO:0000313" key="7">
    <source>
        <dbReference type="EMBL" id="ROP83126.1"/>
    </source>
</evidence>
<dbReference type="AlphaFoldDB" id="A0A3N1KY56"/>
<evidence type="ECO:0000256" key="5">
    <source>
        <dbReference type="ARBA" id="ARBA00022898"/>
    </source>
</evidence>
<dbReference type="InterPro" id="IPR049704">
    <property type="entry name" value="Aminotrans_3_PPA_site"/>
</dbReference>
<dbReference type="OrthoDB" id="9801834at2"/>
<dbReference type="Gene3D" id="3.90.1150.10">
    <property type="entry name" value="Aspartate Aminotransferase, domain 1"/>
    <property type="match status" value="1"/>
</dbReference>
<evidence type="ECO:0000256" key="2">
    <source>
        <dbReference type="ARBA" id="ARBA00008954"/>
    </source>
</evidence>
<keyword evidence="4" id="KW-0808">Transferase</keyword>
<dbReference type="NCBIfam" id="NF005684">
    <property type="entry name" value="PRK07482.1"/>
    <property type="match status" value="1"/>
</dbReference>
<dbReference type="GO" id="GO:0030170">
    <property type="term" value="F:pyridoxal phosphate binding"/>
    <property type="evidence" value="ECO:0007669"/>
    <property type="project" value="InterPro"/>
</dbReference>
<comment type="similarity">
    <text evidence="2 6">Belongs to the class-III pyridoxal-phosphate-dependent aminotransferase family.</text>
</comment>
<dbReference type="Gene3D" id="3.40.640.10">
    <property type="entry name" value="Type I PLP-dependent aspartate aminotransferase-like (Major domain)"/>
    <property type="match status" value="1"/>
</dbReference>
<dbReference type="EMBL" id="RJKX01000017">
    <property type="protein sequence ID" value="ROP83126.1"/>
    <property type="molecule type" value="Genomic_DNA"/>
</dbReference>
<dbReference type="CDD" id="cd00610">
    <property type="entry name" value="OAT_like"/>
    <property type="match status" value="1"/>
</dbReference>
<keyword evidence="3" id="KW-0032">Aminotransferase</keyword>
<accession>A0A3N1KY56</accession>
<dbReference type="RefSeq" id="WP_123694111.1">
    <property type="nucleotide sequence ID" value="NZ_AP019700.1"/>
</dbReference>
<dbReference type="Proteomes" id="UP000278222">
    <property type="component" value="Unassembled WGS sequence"/>
</dbReference>
<dbReference type="InterPro" id="IPR015422">
    <property type="entry name" value="PyrdxlP-dep_Trfase_small"/>
</dbReference>
<comment type="cofactor">
    <cofactor evidence="1">
        <name>pyridoxal 5'-phosphate</name>
        <dbReference type="ChEBI" id="CHEBI:597326"/>
    </cofactor>
</comment>
<dbReference type="InterPro" id="IPR015424">
    <property type="entry name" value="PyrdxlP-dep_Trfase"/>
</dbReference>
<sequence>MSPNPLANTPSLEDLDRRHMLHAFTHLADFASGAMGEPRIMVGGDGCHVVDRKGRRYLDGFAGLYCVNVGYGRTEIADAIARQAHGLSYYHAYAGHSSEPAILLAERVIEWAPAGMSRVYFGLSGSDANETQAKIVWYYNNVLGRPAKKKIISRHRGYHGGTVFAGSLTGLPVFHTAFDLPLGPVRHTRNPHHYWEGADGESEEAFSRRCADELEALIQAEGPETVAAFIAEPVLGTGGIIPPPAGYWAAIQPVLRRHDLLLIADEVVCGFGRLGTRFGCDRYGIQPDLLTIAKGLTSAYLPLSGAIVGERVWRVLEEGSAKYGPFGHGYTYSAHPVCAAAALANLDILEREKLTENAASTGAYLQDRLRDRLAGHAHVGEVRGEGLLAAVEFVADRKTKRRFETADKVGARLAAACVERGLIARAMPHGDILGFAPPLVITKAEIDQLVDTTAAAVAAVLG</sequence>
<gene>
    <name evidence="7" type="ORF">EDC65_4657</name>
</gene>
<dbReference type="InterPro" id="IPR005814">
    <property type="entry name" value="Aminotrans_3"/>
</dbReference>
<keyword evidence="5 6" id="KW-0663">Pyridoxal phosphate</keyword>
<evidence type="ECO:0000313" key="8">
    <source>
        <dbReference type="Proteomes" id="UP000278222"/>
    </source>
</evidence>
<dbReference type="GO" id="GO:0008483">
    <property type="term" value="F:transaminase activity"/>
    <property type="evidence" value="ECO:0007669"/>
    <property type="project" value="UniProtKB-KW"/>
</dbReference>
<dbReference type="SUPFAM" id="SSF53383">
    <property type="entry name" value="PLP-dependent transferases"/>
    <property type="match status" value="1"/>
</dbReference>
<dbReference type="PANTHER" id="PTHR43094">
    <property type="entry name" value="AMINOTRANSFERASE"/>
    <property type="match status" value="1"/>
</dbReference>
<dbReference type="FunFam" id="3.40.640.10:FF:000014">
    <property type="entry name" value="Adenosylmethionine-8-amino-7-oxononanoate aminotransferase, probable"/>
    <property type="match status" value="1"/>
</dbReference>
<dbReference type="Pfam" id="PF00202">
    <property type="entry name" value="Aminotran_3"/>
    <property type="match status" value="1"/>
</dbReference>
<dbReference type="PANTHER" id="PTHR43094:SF1">
    <property type="entry name" value="AMINOTRANSFERASE CLASS-III"/>
    <property type="match status" value="1"/>
</dbReference>
<name>A0A3N1KY56_9PROT</name>
<evidence type="ECO:0000256" key="6">
    <source>
        <dbReference type="RuleBase" id="RU003560"/>
    </source>
</evidence>
<evidence type="ECO:0000256" key="1">
    <source>
        <dbReference type="ARBA" id="ARBA00001933"/>
    </source>
</evidence>
<reference evidence="7 8" key="1">
    <citation type="submission" date="2018-11" db="EMBL/GenBank/DDBJ databases">
        <title>Genomic Encyclopedia of Type Strains, Phase IV (KMG-IV): sequencing the most valuable type-strain genomes for metagenomic binning, comparative biology and taxonomic classification.</title>
        <authorList>
            <person name="Goeker M."/>
        </authorList>
    </citation>
    <scope>NUCLEOTIDE SEQUENCE [LARGE SCALE GENOMIC DNA]</scope>
    <source>
        <strain evidence="7 8">DSM 5900</strain>
    </source>
</reference>
<dbReference type="InterPro" id="IPR015421">
    <property type="entry name" value="PyrdxlP-dep_Trfase_major"/>
</dbReference>
<dbReference type="PIRSF" id="PIRSF000521">
    <property type="entry name" value="Transaminase_4ab_Lys_Orn"/>
    <property type="match status" value="1"/>
</dbReference>
<dbReference type="PROSITE" id="PS00600">
    <property type="entry name" value="AA_TRANSFER_CLASS_3"/>
    <property type="match status" value="1"/>
</dbReference>
<keyword evidence="8" id="KW-1185">Reference proteome</keyword>
<proteinExistence type="inferred from homology"/>
<protein>
    <submittedName>
        <fullName evidence="7">L-2,4-diaminobutyrate transaminase</fullName>
    </submittedName>
</protein>
<evidence type="ECO:0000256" key="4">
    <source>
        <dbReference type="ARBA" id="ARBA00022679"/>
    </source>
</evidence>
<dbReference type="NCBIfam" id="NF004767">
    <property type="entry name" value="PRK06105.1"/>
    <property type="match status" value="1"/>
</dbReference>
<comment type="caution">
    <text evidence="7">The sequence shown here is derived from an EMBL/GenBank/DDBJ whole genome shotgun (WGS) entry which is preliminary data.</text>
</comment>
<organism evidence="7 8">
    <name type="scientific">Stella humosa</name>
    <dbReference type="NCBI Taxonomy" id="94"/>
    <lineage>
        <taxon>Bacteria</taxon>
        <taxon>Pseudomonadati</taxon>
        <taxon>Pseudomonadota</taxon>
        <taxon>Alphaproteobacteria</taxon>
        <taxon>Rhodospirillales</taxon>
        <taxon>Stellaceae</taxon>
        <taxon>Stella</taxon>
    </lineage>
</organism>
<evidence type="ECO:0000256" key="3">
    <source>
        <dbReference type="ARBA" id="ARBA00022576"/>
    </source>
</evidence>